<sequence length="175" mass="19720">MDLTRVVGPSVVGPGLHEEAESQQDNGSSIWLPRTLFKLFQDGFRHSFSITLGTPKHWVGILKASAILILEVQVCIPIFNLLHLFQLSSLLLCAELHSVSIDALLGRRWCFRLRLIHDLRLRSKPAVDLDGAPSRAFPLELCFPYWALAACVFQRERERERGGGVHSVIKRQNAI</sequence>
<evidence type="ECO:0000313" key="1">
    <source>
        <dbReference type="EMBL" id="KAH7278669.1"/>
    </source>
</evidence>
<gene>
    <name evidence="1" type="ORF">KP509_38G051700</name>
</gene>
<protein>
    <submittedName>
        <fullName evidence="1">Uncharacterized protein</fullName>
    </submittedName>
</protein>
<comment type="caution">
    <text evidence="1">The sequence shown here is derived from an EMBL/GenBank/DDBJ whole genome shotgun (WGS) entry which is preliminary data.</text>
</comment>
<reference evidence="1" key="1">
    <citation type="submission" date="2021-08" db="EMBL/GenBank/DDBJ databases">
        <title>WGS assembly of Ceratopteris richardii.</title>
        <authorList>
            <person name="Marchant D.B."/>
            <person name="Chen G."/>
            <person name="Jenkins J."/>
            <person name="Shu S."/>
            <person name="Leebens-Mack J."/>
            <person name="Grimwood J."/>
            <person name="Schmutz J."/>
            <person name="Soltis P."/>
            <person name="Soltis D."/>
            <person name="Chen Z.-H."/>
        </authorList>
    </citation>
    <scope>NUCLEOTIDE SEQUENCE</scope>
    <source>
        <strain evidence="1">Whitten #5841</strain>
        <tissue evidence="1">Leaf</tissue>
    </source>
</reference>
<name>A0A8T2Q4R6_CERRI</name>
<accession>A0A8T2Q4R6</accession>
<organism evidence="1 2">
    <name type="scientific">Ceratopteris richardii</name>
    <name type="common">Triangle waterfern</name>
    <dbReference type="NCBI Taxonomy" id="49495"/>
    <lineage>
        <taxon>Eukaryota</taxon>
        <taxon>Viridiplantae</taxon>
        <taxon>Streptophyta</taxon>
        <taxon>Embryophyta</taxon>
        <taxon>Tracheophyta</taxon>
        <taxon>Polypodiopsida</taxon>
        <taxon>Polypodiidae</taxon>
        <taxon>Polypodiales</taxon>
        <taxon>Pteridineae</taxon>
        <taxon>Pteridaceae</taxon>
        <taxon>Parkerioideae</taxon>
        <taxon>Ceratopteris</taxon>
    </lineage>
</organism>
<proteinExistence type="predicted"/>
<dbReference type="AlphaFoldDB" id="A0A8T2Q4R6"/>
<dbReference type="Proteomes" id="UP000825935">
    <property type="component" value="Chromosome 38"/>
</dbReference>
<evidence type="ECO:0000313" key="2">
    <source>
        <dbReference type="Proteomes" id="UP000825935"/>
    </source>
</evidence>
<dbReference type="EMBL" id="CM035443">
    <property type="protein sequence ID" value="KAH7278669.1"/>
    <property type="molecule type" value="Genomic_DNA"/>
</dbReference>
<keyword evidence="2" id="KW-1185">Reference proteome</keyword>